<dbReference type="Pfam" id="PF03237">
    <property type="entry name" value="Terminase_6N"/>
    <property type="match status" value="1"/>
</dbReference>
<feature type="domain" description="Terminase large subunit gp17-like C-terminal" evidence="4">
    <location>
        <begin position="417"/>
        <end position="575"/>
    </location>
</feature>
<evidence type="ECO:0000259" key="4">
    <source>
        <dbReference type="Pfam" id="PF17289"/>
    </source>
</evidence>
<protein>
    <submittedName>
        <fullName evidence="5">Terminase ATPase subunit family protein</fullName>
    </submittedName>
</protein>
<dbReference type="Proteomes" id="UP001222680">
    <property type="component" value="Chromosome"/>
</dbReference>
<dbReference type="InterPro" id="IPR010332">
    <property type="entry name" value="ATPase_terminase-su_N"/>
</dbReference>
<evidence type="ECO:0000259" key="3">
    <source>
        <dbReference type="Pfam" id="PF06056"/>
    </source>
</evidence>
<evidence type="ECO:0000313" key="6">
    <source>
        <dbReference type="Proteomes" id="UP001222680"/>
    </source>
</evidence>
<dbReference type="Gene3D" id="3.40.50.300">
    <property type="entry name" value="P-loop containing nucleotide triphosphate hydrolases"/>
    <property type="match status" value="1"/>
</dbReference>
<feature type="domain" description="Terminase ATPase subunit N-terminal" evidence="3">
    <location>
        <begin position="16"/>
        <end position="73"/>
    </location>
</feature>
<evidence type="ECO:0000313" key="5">
    <source>
        <dbReference type="EMBL" id="WFN97091.1"/>
    </source>
</evidence>
<reference evidence="5 6" key="1">
    <citation type="submission" date="2022-02" db="EMBL/GenBank/DDBJ databases">
        <title>Phenotypic, genotypic and serological characterization of Edwardsiella ictaluri from catfish and ornamental fish species.</title>
        <authorList>
            <person name="Rose D."/>
            <person name="Tekedar H.C."/>
            <person name="Waldbieser G.C."/>
            <person name="Aarattuthodi S."/>
            <person name="Griffin M.J."/>
        </authorList>
    </citation>
    <scope>NUCLEOTIDE SEQUENCE [LARGE SCALE GENOMIC DNA]</scope>
    <source>
        <strain evidence="5 6">13 TAL-140 K3</strain>
    </source>
</reference>
<evidence type="ECO:0000256" key="1">
    <source>
        <dbReference type="ARBA" id="ARBA00022612"/>
    </source>
</evidence>
<dbReference type="Pfam" id="PF06056">
    <property type="entry name" value="Terminase_5"/>
    <property type="match status" value="1"/>
</dbReference>
<organism evidence="5 6">
    <name type="scientific">Edwardsiella ictaluri</name>
    <dbReference type="NCBI Taxonomy" id="67780"/>
    <lineage>
        <taxon>Bacteria</taxon>
        <taxon>Pseudomonadati</taxon>
        <taxon>Pseudomonadota</taxon>
        <taxon>Gammaproteobacteria</taxon>
        <taxon>Enterobacterales</taxon>
        <taxon>Hafniaceae</taxon>
        <taxon>Edwardsiella</taxon>
    </lineage>
</organism>
<dbReference type="InterPro" id="IPR035421">
    <property type="entry name" value="Terminase_6C"/>
</dbReference>
<gene>
    <name evidence="5" type="ORF">MAY91_02965</name>
</gene>
<dbReference type="RefSeq" id="WP_015872356.1">
    <property type="nucleotide sequence ID" value="NZ_CM125427.1"/>
</dbReference>
<proteinExistence type="predicted"/>
<feature type="region of interest" description="Disordered" evidence="2">
    <location>
        <begin position="111"/>
        <end position="130"/>
    </location>
</feature>
<sequence length="595" mass="68541">MPPEIEKHLLALQDEDPRRKACYLYWQGFRIVRIAELLGVKATTLHSWKRRDGWDDSAPLERVTAVTEARLIQLTMKENKEGKDFKEIDLFWRQMERGARVERYRQGGNEVDLNPNLAKRNTGPRRSPVTNQITEDQAEKLKQVFLEGLYPHQKHWYRAGLEHRIRDINKSRQIGATMFFAQEGFVDAVETGRNQIFLSASKAQAHQFRQYIIDFARDAADVELKGEVIHLPHNDGRMYFLGTNARTAQTYHGNLYLDEYFWIYRFLELRRNAAGMASQKRWRQTYFSTPSSINHEAYKFWAGLLFNRGRAKSEHIRLDLSHRALAAGRLCEDGQWRQIVTIEDAIRQGYDLFDIDQLRLEYSPEEFANLFMCQFIDDTESVFPLSLLQGCMVDSWAVWDDYKPFALRPLGERSVWVGYDPALTGDSAGCVVVAPPVVEGGKFRVIEKHQWHGMDFAAQAENIRKITGRYNVTYIGIDVTGIGHGVHQLVKQFFPAVQAFSYSPEVKQRLVLKTLDVVRKHRLEFDAGWTDLAQSFMAIRKTLTPSGRQVTFQASRSEEVSHADLAWACMHAIINEPLESSGGANSWRGLIKVYG</sequence>
<evidence type="ECO:0000256" key="2">
    <source>
        <dbReference type="SAM" id="MobiDB-lite"/>
    </source>
</evidence>
<keyword evidence="1" id="KW-1188">Viral release from host cell</keyword>
<dbReference type="Pfam" id="PF17289">
    <property type="entry name" value="Terminase_6C"/>
    <property type="match status" value="1"/>
</dbReference>
<dbReference type="Gene3D" id="3.30.420.240">
    <property type="match status" value="1"/>
</dbReference>
<dbReference type="EMBL" id="CP092014">
    <property type="protein sequence ID" value="WFN97091.1"/>
    <property type="molecule type" value="Genomic_DNA"/>
</dbReference>
<dbReference type="GeneID" id="69539984"/>
<name>A0ABY8GI44_EDWIC</name>
<keyword evidence="6" id="KW-1185">Reference proteome</keyword>
<accession>A0ABY8GI44</accession>
<dbReference type="InterPro" id="IPR027417">
    <property type="entry name" value="P-loop_NTPase"/>
</dbReference>